<keyword evidence="3 4" id="KW-0539">Nucleus</keyword>
<feature type="region of interest" description="Disordered" evidence="5">
    <location>
        <begin position="166"/>
        <end position="189"/>
    </location>
</feature>
<name>A0AAJ6QMK1_9ACAR</name>
<dbReference type="Pfam" id="PF03366">
    <property type="entry name" value="YEATS"/>
    <property type="match status" value="1"/>
</dbReference>
<keyword evidence="2" id="KW-0804">Transcription</keyword>
<keyword evidence="7" id="KW-1185">Reference proteome</keyword>
<evidence type="ECO:0000313" key="8">
    <source>
        <dbReference type="RefSeq" id="XP_003739837.1"/>
    </source>
</evidence>
<dbReference type="GeneID" id="100908493"/>
<evidence type="ECO:0000256" key="4">
    <source>
        <dbReference type="PROSITE-ProRule" id="PRU00376"/>
    </source>
</evidence>
<evidence type="ECO:0000256" key="2">
    <source>
        <dbReference type="ARBA" id="ARBA00023163"/>
    </source>
</evidence>
<dbReference type="AlphaFoldDB" id="A0AAJ6QMK1"/>
<dbReference type="InterPro" id="IPR005033">
    <property type="entry name" value="YEATS"/>
</dbReference>
<dbReference type="GO" id="GO:0005634">
    <property type="term" value="C:nucleus"/>
    <property type="evidence" value="ECO:0007669"/>
    <property type="project" value="UniProtKB-SubCell"/>
</dbReference>
<dbReference type="PANTHER" id="PTHR47573:SF1">
    <property type="entry name" value="PROTEIN AF-9 HOMOLOG"/>
    <property type="match status" value="1"/>
</dbReference>
<dbReference type="Gene3D" id="2.60.40.1970">
    <property type="entry name" value="YEATS domain"/>
    <property type="match status" value="1"/>
</dbReference>
<dbReference type="KEGG" id="goe:100908493"/>
<dbReference type="Proteomes" id="UP000694867">
    <property type="component" value="Unplaced"/>
</dbReference>
<evidence type="ECO:0000256" key="1">
    <source>
        <dbReference type="ARBA" id="ARBA00023015"/>
    </source>
</evidence>
<proteinExistence type="predicted"/>
<evidence type="ECO:0000256" key="3">
    <source>
        <dbReference type="ARBA" id="ARBA00023242"/>
    </source>
</evidence>
<evidence type="ECO:0000313" key="7">
    <source>
        <dbReference type="Proteomes" id="UP000694867"/>
    </source>
</evidence>
<dbReference type="InterPro" id="IPR038704">
    <property type="entry name" value="YEAST_sf"/>
</dbReference>
<sequence>MESSGDGFPDKTESTQQAQVISRGIVYGNTARYFGFHREDGHTHEWKLYVRPYIDGQDLSSFIRKVVFVLDPYYAKKEVTEPPYEVQHTGWGEFDLEIKIVFRIRAMRTLTLNHYLRLVEYINHDTGDFIYTNSVRSEHYDEIIFSRPPEKLRLALEVSQDRNDRAMQSRQLGVQSNASEGDGEVRRKLRDDEHTLKRALSLQSIRSARQKVRREIELLKHVICRRQDEILRLTNRIQTHENGA</sequence>
<dbReference type="PANTHER" id="PTHR47573">
    <property type="entry name" value="PROTEIN AF-9 HOMOLOG"/>
    <property type="match status" value="1"/>
</dbReference>
<dbReference type="RefSeq" id="XP_003739837.1">
    <property type="nucleotide sequence ID" value="XM_003739789.1"/>
</dbReference>
<dbReference type="GO" id="GO:0006355">
    <property type="term" value="P:regulation of DNA-templated transcription"/>
    <property type="evidence" value="ECO:0007669"/>
    <property type="project" value="InterPro"/>
</dbReference>
<dbReference type="InterPro" id="IPR055129">
    <property type="entry name" value="YEATS_dom"/>
</dbReference>
<comment type="subcellular location">
    <subcellularLocation>
        <location evidence="4">Nucleus</location>
    </subcellularLocation>
</comment>
<dbReference type="PROSITE" id="PS51037">
    <property type="entry name" value="YEATS"/>
    <property type="match status" value="1"/>
</dbReference>
<organism evidence="7 8">
    <name type="scientific">Galendromus occidentalis</name>
    <name type="common">western predatory mite</name>
    <dbReference type="NCBI Taxonomy" id="34638"/>
    <lineage>
        <taxon>Eukaryota</taxon>
        <taxon>Metazoa</taxon>
        <taxon>Ecdysozoa</taxon>
        <taxon>Arthropoda</taxon>
        <taxon>Chelicerata</taxon>
        <taxon>Arachnida</taxon>
        <taxon>Acari</taxon>
        <taxon>Parasitiformes</taxon>
        <taxon>Mesostigmata</taxon>
        <taxon>Gamasina</taxon>
        <taxon>Phytoseioidea</taxon>
        <taxon>Phytoseiidae</taxon>
        <taxon>Typhlodrominae</taxon>
        <taxon>Galendromus</taxon>
    </lineage>
</organism>
<accession>A0AAJ6QMK1</accession>
<protein>
    <submittedName>
        <fullName evidence="8">YEATS domain-containing protein 4</fullName>
    </submittedName>
</protein>
<evidence type="ECO:0000259" key="6">
    <source>
        <dbReference type="PROSITE" id="PS51037"/>
    </source>
</evidence>
<evidence type="ECO:0000256" key="5">
    <source>
        <dbReference type="SAM" id="MobiDB-lite"/>
    </source>
</evidence>
<gene>
    <name evidence="8" type="primary">LOC100908493</name>
</gene>
<feature type="compositionally biased region" description="Polar residues" evidence="5">
    <location>
        <begin position="168"/>
        <end position="179"/>
    </location>
</feature>
<keyword evidence="1" id="KW-0805">Transcription regulation</keyword>
<reference evidence="8" key="1">
    <citation type="submission" date="2025-08" db="UniProtKB">
        <authorList>
            <consortium name="RefSeq"/>
        </authorList>
    </citation>
    <scope>IDENTIFICATION</scope>
</reference>
<feature type="domain" description="YEATS" evidence="6">
    <location>
        <begin position="15"/>
        <end position="159"/>
    </location>
</feature>